<reference evidence="4 5" key="1">
    <citation type="submission" date="2014-07" db="EMBL/GenBank/DDBJ databases">
        <title>Methanogenic archaea and the global carbon cycle.</title>
        <authorList>
            <person name="Henriksen J.R."/>
            <person name="Luke J."/>
            <person name="Reinhart S."/>
            <person name="Benedict M.N."/>
            <person name="Youngblut N.D."/>
            <person name="Metcalf M.E."/>
            <person name="Whitaker R.J."/>
            <person name="Metcalf W.W."/>
        </authorList>
    </citation>
    <scope>NUCLEOTIDE SEQUENCE [LARGE SCALE GENOMIC DNA]</scope>
    <source>
        <strain evidence="4 5">HB-1</strain>
    </source>
</reference>
<dbReference type="RefSeq" id="WP_048142619.1">
    <property type="nucleotide sequence ID" value="NZ_CP009516.1"/>
</dbReference>
<evidence type="ECO:0000256" key="1">
    <source>
        <dbReference type="ARBA" id="ARBA00006252"/>
    </source>
</evidence>
<dbReference type="InterPro" id="IPR051545">
    <property type="entry name" value="NAD(P)H_dehydrogenase_qn"/>
</dbReference>
<dbReference type="Gene3D" id="3.40.50.360">
    <property type="match status" value="1"/>
</dbReference>
<dbReference type="HOGENOM" id="CLU_058643_1_0_2"/>
<dbReference type="KEGG" id="mhor:MSHOH_3916"/>
<evidence type="ECO:0000256" key="2">
    <source>
        <dbReference type="ARBA" id="ARBA00023002"/>
    </source>
</evidence>
<dbReference type="STRING" id="1434110.MSHOH_3916"/>
<dbReference type="EC" id="1.6.99.-" evidence="4"/>
<dbReference type="GeneID" id="24833285"/>
<comment type="similarity">
    <text evidence="1">Belongs to the NAD(P)H dehydrogenase (quinone) family.</text>
</comment>
<dbReference type="Proteomes" id="UP000033101">
    <property type="component" value="Chromosome"/>
</dbReference>
<gene>
    <name evidence="4" type="ORF">MSHOH_3916</name>
</gene>
<evidence type="ECO:0000313" key="5">
    <source>
        <dbReference type="Proteomes" id="UP000033101"/>
    </source>
</evidence>
<dbReference type="OrthoDB" id="9059at2157"/>
<evidence type="ECO:0000313" key="4">
    <source>
        <dbReference type="EMBL" id="AKB80399.1"/>
    </source>
</evidence>
<dbReference type="InterPro" id="IPR029039">
    <property type="entry name" value="Flavoprotein-like_sf"/>
</dbReference>
<dbReference type="InterPro" id="IPR003680">
    <property type="entry name" value="Flavodoxin_fold"/>
</dbReference>
<dbReference type="PATRIC" id="fig|1434110.4.peg.4987"/>
<name>A0A0E3SE44_9EURY</name>
<accession>A0A0E3SE44</accession>
<proteinExistence type="inferred from homology"/>
<dbReference type="AlphaFoldDB" id="A0A0E3SE44"/>
<dbReference type="PANTHER" id="PTHR10204">
    <property type="entry name" value="NAD P H OXIDOREDUCTASE-RELATED"/>
    <property type="match status" value="1"/>
</dbReference>
<sequence length="202" mass="23117">MKISVILGHPDKDSFNHAIANTVVETLLNNRHDVIFHDLYKENFDPVTTGQEIRKGASLERVIEEHCNEISKAEGIVIVHPNWWGQPPAILKGWVDRILRPGVAYEFKEGDSGEGVPVGLLNAKTALVFNTGDTPEERELQVFGDPLEVLWKKCIFDFCGVETFYRRMFGVIITSKLEERQKWLKEVENTVDMYFPRNFSVV</sequence>
<dbReference type="GO" id="GO:0005829">
    <property type="term" value="C:cytosol"/>
    <property type="evidence" value="ECO:0007669"/>
    <property type="project" value="TreeGrafter"/>
</dbReference>
<keyword evidence="5" id="KW-1185">Reference proteome</keyword>
<keyword evidence="2 4" id="KW-0560">Oxidoreductase</keyword>
<evidence type="ECO:0000259" key="3">
    <source>
        <dbReference type="Pfam" id="PF02525"/>
    </source>
</evidence>
<dbReference type="SUPFAM" id="SSF52218">
    <property type="entry name" value="Flavoproteins"/>
    <property type="match status" value="1"/>
</dbReference>
<dbReference type="PANTHER" id="PTHR10204:SF34">
    <property type="entry name" value="NAD(P)H DEHYDROGENASE [QUINONE] 1 ISOFORM 1"/>
    <property type="match status" value="1"/>
</dbReference>
<feature type="domain" description="Flavodoxin-like fold" evidence="3">
    <location>
        <begin position="1"/>
        <end position="165"/>
    </location>
</feature>
<dbReference type="GO" id="GO:0003955">
    <property type="term" value="F:NAD(P)H dehydrogenase (quinone) activity"/>
    <property type="evidence" value="ECO:0007669"/>
    <property type="project" value="TreeGrafter"/>
</dbReference>
<dbReference type="EMBL" id="CP009516">
    <property type="protein sequence ID" value="AKB80399.1"/>
    <property type="molecule type" value="Genomic_DNA"/>
</dbReference>
<dbReference type="Pfam" id="PF02525">
    <property type="entry name" value="Flavodoxin_2"/>
    <property type="match status" value="1"/>
</dbReference>
<organism evidence="4 5">
    <name type="scientific">Methanosarcina horonobensis HB-1 = JCM 15518</name>
    <dbReference type="NCBI Taxonomy" id="1434110"/>
    <lineage>
        <taxon>Archaea</taxon>
        <taxon>Methanobacteriati</taxon>
        <taxon>Methanobacteriota</taxon>
        <taxon>Stenosarchaea group</taxon>
        <taxon>Methanomicrobia</taxon>
        <taxon>Methanosarcinales</taxon>
        <taxon>Methanosarcinaceae</taxon>
        <taxon>Methanosarcina</taxon>
    </lineage>
</organism>
<protein>
    <submittedName>
        <fullName evidence="4">Azoreductase</fullName>
        <ecNumber evidence="4">1.6.99.-</ecNumber>
    </submittedName>
</protein>